<protein>
    <recommendedName>
        <fullName evidence="4">Fungal N-terminal domain-containing protein</fullName>
    </recommendedName>
</protein>
<reference evidence="3" key="1">
    <citation type="submission" date="2016-03" db="EMBL/GenBank/DDBJ databases">
        <authorList>
            <person name="Ploux O."/>
        </authorList>
    </citation>
    <scope>NUCLEOTIDE SEQUENCE [LARGE SCALE GENOMIC DNA]</scope>
    <source>
        <strain evidence="3">UK7</strain>
    </source>
</reference>
<evidence type="ECO:0000313" key="2">
    <source>
        <dbReference type="EMBL" id="CZS98947.1"/>
    </source>
</evidence>
<evidence type="ECO:0000313" key="3">
    <source>
        <dbReference type="Proteomes" id="UP000178129"/>
    </source>
</evidence>
<keyword evidence="1" id="KW-1133">Transmembrane helix</keyword>
<comment type="caution">
    <text evidence="2">The sequence shown here is derived from an EMBL/GenBank/DDBJ whole genome shotgun (WGS) entry which is preliminary data.</text>
</comment>
<gene>
    <name evidence="2" type="ORF">RCO7_00371</name>
</gene>
<sequence length="126" mass="14441">MQRSSFNKTEKIALHATLKVTLGSIWLLFSPLAMESLAELLGKQLVEVKGTLHDLHTILNIPEETLRPIRLHHPTCRDFLLDMNRCADPVDWVDENKVYRIMADCCLTSMEKELKTDFCDLPAFAE</sequence>
<name>A0A1E1KLN9_9HELO</name>
<evidence type="ECO:0000256" key="1">
    <source>
        <dbReference type="SAM" id="Phobius"/>
    </source>
</evidence>
<dbReference type="InParanoid" id="A0A1E1KLN9"/>
<dbReference type="Proteomes" id="UP000178129">
    <property type="component" value="Unassembled WGS sequence"/>
</dbReference>
<keyword evidence="1" id="KW-0812">Transmembrane</keyword>
<feature type="transmembrane region" description="Helical" evidence="1">
    <location>
        <begin position="12"/>
        <end position="34"/>
    </location>
</feature>
<proteinExistence type="predicted"/>
<evidence type="ECO:0008006" key="4">
    <source>
        <dbReference type="Google" id="ProtNLM"/>
    </source>
</evidence>
<accession>A0A1E1KLN9</accession>
<dbReference type="EMBL" id="FJUW01000016">
    <property type="protein sequence ID" value="CZS98947.1"/>
    <property type="molecule type" value="Genomic_DNA"/>
</dbReference>
<keyword evidence="1" id="KW-0472">Membrane</keyword>
<dbReference type="AlphaFoldDB" id="A0A1E1KLN9"/>
<keyword evidence="3" id="KW-1185">Reference proteome</keyword>
<dbReference type="STRING" id="914237.A0A1E1KLN9"/>
<organism evidence="2 3">
    <name type="scientific">Rhynchosporium graminicola</name>
    <dbReference type="NCBI Taxonomy" id="2792576"/>
    <lineage>
        <taxon>Eukaryota</taxon>
        <taxon>Fungi</taxon>
        <taxon>Dikarya</taxon>
        <taxon>Ascomycota</taxon>
        <taxon>Pezizomycotina</taxon>
        <taxon>Leotiomycetes</taxon>
        <taxon>Helotiales</taxon>
        <taxon>Ploettnerulaceae</taxon>
        <taxon>Rhynchosporium</taxon>
    </lineage>
</organism>